<keyword evidence="1 4" id="KW-0732">Signal</keyword>
<protein>
    <submittedName>
        <fullName evidence="6">Pectinesterase inhibitor domain</fullName>
    </submittedName>
</protein>
<dbReference type="PANTHER" id="PTHR35357:SF8">
    <property type="entry name" value="OS01G0111000 PROTEIN"/>
    <property type="match status" value="1"/>
</dbReference>
<dbReference type="EMBL" id="JBAMMX010000005">
    <property type="protein sequence ID" value="KAK6941022.1"/>
    <property type="molecule type" value="Genomic_DNA"/>
</dbReference>
<dbReference type="Proteomes" id="UP001370490">
    <property type="component" value="Unassembled WGS sequence"/>
</dbReference>
<evidence type="ECO:0000313" key="7">
    <source>
        <dbReference type="Proteomes" id="UP001370490"/>
    </source>
</evidence>
<comment type="similarity">
    <text evidence="3">Belongs to the PMEI family.</text>
</comment>
<feature type="signal peptide" evidence="4">
    <location>
        <begin position="1"/>
        <end position="19"/>
    </location>
</feature>
<gene>
    <name evidence="6" type="ORF">RJ641_030553</name>
</gene>
<evidence type="ECO:0000259" key="5">
    <source>
        <dbReference type="SMART" id="SM00856"/>
    </source>
</evidence>
<evidence type="ECO:0000256" key="1">
    <source>
        <dbReference type="ARBA" id="ARBA00022729"/>
    </source>
</evidence>
<name>A0AAN8W883_9MAGN</name>
<accession>A0AAN8W883</accession>
<evidence type="ECO:0000256" key="4">
    <source>
        <dbReference type="SAM" id="SignalP"/>
    </source>
</evidence>
<dbReference type="Gene3D" id="1.20.140.40">
    <property type="entry name" value="Invertase/pectin methylesterase inhibitor family protein"/>
    <property type="match status" value="1"/>
</dbReference>
<organism evidence="6 7">
    <name type="scientific">Dillenia turbinata</name>
    <dbReference type="NCBI Taxonomy" id="194707"/>
    <lineage>
        <taxon>Eukaryota</taxon>
        <taxon>Viridiplantae</taxon>
        <taxon>Streptophyta</taxon>
        <taxon>Embryophyta</taxon>
        <taxon>Tracheophyta</taxon>
        <taxon>Spermatophyta</taxon>
        <taxon>Magnoliopsida</taxon>
        <taxon>eudicotyledons</taxon>
        <taxon>Gunneridae</taxon>
        <taxon>Pentapetalae</taxon>
        <taxon>Dilleniales</taxon>
        <taxon>Dilleniaceae</taxon>
        <taxon>Dillenia</taxon>
    </lineage>
</organism>
<reference evidence="6 7" key="1">
    <citation type="submission" date="2023-12" db="EMBL/GenBank/DDBJ databases">
        <title>A high-quality genome assembly for Dillenia turbinata (Dilleniales).</title>
        <authorList>
            <person name="Chanderbali A."/>
        </authorList>
    </citation>
    <scope>NUCLEOTIDE SEQUENCE [LARGE SCALE GENOMIC DNA]</scope>
    <source>
        <strain evidence="6">LSX21</strain>
        <tissue evidence="6">Leaf</tissue>
    </source>
</reference>
<dbReference type="InterPro" id="IPR006501">
    <property type="entry name" value="Pectinesterase_inhib_dom"/>
</dbReference>
<dbReference type="NCBIfam" id="TIGR01614">
    <property type="entry name" value="PME_inhib"/>
    <property type="match status" value="1"/>
</dbReference>
<evidence type="ECO:0000256" key="3">
    <source>
        <dbReference type="ARBA" id="ARBA00038471"/>
    </source>
</evidence>
<proteinExistence type="inferred from homology"/>
<feature type="domain" description="Pectinesterase inhibitor" evidence="5">
    <location>
        <begin position="19"/>
        <end position="163"/>
    </location>
</feature>
<dbReference type="SMART" id="SM00856">
    <property type="entry name" value="PMEI"/>
    <property type="match status" value="1"/>
</dbReference>
<comment type="caution">
    <text evidence="6">The sequence shown here is derived from an EMBL/GenBank/DDBJ whole genome shotgun (WGS) entry which is preliminary data.</text>
</comment>
<evidence type="ECO:0000256" key="2">
    <source>
        <dbReference type="ARBA" id="ARBA00023157"/>
    </source>
</evidence>
<dbReference type="InterPro" id="IPR035513">
    <property type="entry name" value="Invertase/methylesterase_inhib"/>
</dbReference>
<keyword evidence="7" id="KW-1185">Reference proteome</keyword>
<dbReference type="GO" id="GO:0004857">
    <property type="term" value="F:enzyme inhibitor activity"/>
    <property type="evidence" value="ECO:0007669"/>
    <property type="project" value="InterPro"/>
</dbReference>
<dbReference type="SUPFAM" id="SSF101148">
    <property type="entry name" value="Plant invertase/pectin methylesterase inhibitor"/>
    <property type="match status" value="1"/>
</dbReference>
<keyword evidence="2" id="KW-1015">Disulfide bond</keyword>
<feature type="chain" id="PRO_5042969103" evidence="4">
    <location>
        <begin position="20"/>
        <end position="169"/>
    </location>
</feature>
<evidence type="ECO:0000313" key="6">
    <source>
        <dbReference type="EMBL" id="KAK6941022.1"/>
    </source>
</evidence>
<dbReference type="PANTHER" id="PTHR35357">
    <property type="entry name" value="OS02G0537100 PROTEIN"/>
    <property type="match status" value="1"/>
</dbReference>
<dbReference type="Pfam" id="PF04043">
    <property type="entry name" value="PMEI"/>
    <property type="match status" value="1"/>
</dbReference>
<dbReference type="AlphaFoldDB" id="A0AAN8W883"/>
<sequence>MKSLTTFFFILPLLCIATAINPEIVSLCEKSQNKAFCVAALESDPVSQGQKDLTSFGIIAIELAIKQAVKTTAQIKTLLQNTTELDPAVEDGLRDCTDFYTDATAQLDDSLAALTANAYDDVMTWIKTAVKDAESCESSLGELSPLKQANANFKDYCNINIVTASLIVA</sequence>